<dbReference type="Gene3D" id="3.40.50.170">
    <property type="entry name" value="Formyl transferase, N-terminal domain"/>
    <property type="match status" value="1"/>
</dbReference>
<gene>
    <name evidence="6 8" type="primary">purN</name>
    <name evidence="8" type="ORF">CE91St30_09470</name>
</gene>
<feature type="site" description="Raises pKa of active site His" evidence="6">
    <location>
        <position position="155"/>
    </location>
</feature>
<keyword evidence="3 6" id="KW-0658">Purine biosynthesis</keyword>
<name>A0ABM7WH96_9ACTN</name>
<keyword evidence="9" id="KW-1185">Reference proteome</keyword>
<dbReference type="PANTHER" id="PTHR43369">
    <property type="entry name" value="PHOSPHORIBOSYLGLYCINAMIDE FORMYLTRANSFERASE"/>
    <property type="match status" value="1"/>
</dbReference>
<reference evidence="8 9" key="1">
    <citation type="submission" date="2022-01" db="EMBL/GenBank/DDBJ databases">
        <title>Novel bile acid biosynthetic pathways are enriched in the microbiome of centenarians.</title>
        <authorList>
            <person name="Sato Y."/>
            <person name="Atarashi K."/>
            <person name="Plichta R.D."/>
            <person name="Arai Y."/>
            <person name="Sasajima S."/>
            <person name="Kearney M.S."/>
            <person name="Suda W."/>
            <person name="Takeshita K."/>
            <person name="Sasaki T."/>
            <person name="Okamoto S."/>
            <person name="Skelly N.A."/>
            <person name="Okamura Y."/>
            <person name="Vlamakis H."/>
            <person name="Li Y."/>
            <person name="Tanoue T."/>
            <person name="Takei H."/>
            <person name="Nittono H."/>
            <person name="Narushima S."/>
            <person name="Irie J."/>
            <person name="Itoh H."/>
            <person name="Moriya K."/>
            <person name="Sugiura Y."/>
            <person name="Suematsu M."/>
            <person name="Moritoki N."/>
            <person name="Shibata S."/>
            <person name="Littman R.D."/>
            <person name="Fischbach A.M."/>
            <person name="Uwamino Y."/>
            <person name="Inoue T."/>
            <person name="Honda A."/>
            <person name="Hattori M."/>
            <person name="Murai T."/>
            <person name="Xavier J.R."/>
            <person name="Hirose N."/>
            <person name="Honda K."/>
        </authorList>
    </citation>
    <scope>NUCLEOTIDE SEQUENCE [LARGE SCALE GENOMIC DNA]</scope>
    <source>
        <strain evidence="8 9">CE91-St30</strain>
    </source>
</reference>
<dbReference type="SUPFAM" id="SSF53328">
    <property type="entry name" value="Formyltransferase"/>
    <property type="match status" value="1"/>
</dbReference>
<comment type="pathway">
    <text evidence="1 6">Purine metabolism; IMP biosynthesis via de novo pathway; N(2)-formyl-N(1)-(5-phospho-D-ribosyl)glycinamide from N(1)-(5-phospho-D-ribosyl)glycinamide (10-formyl THF route): step 1/1.</text>
</comment>
<feature type="domain" description="Formyl transferase N-terminal" evidence="7">
    <location>
        <begin position="13"/>
        <end position="192"/>
    </location>
</feature>
<dbReference type="PROSITE" id="PS00373">
    <property type="entry name" value="GART"/>
    <property type="match status" value="1"/>
</dbReference>
<dbReference type="Proteomes" id="UP001320544">
    <property type="component" value="Chromosome"/>
</dbReference>
<evidence type="ECO:0000256" key="5">
    <source>
        <dbReference type="ARBA" id="ARBA00047664"/>
    </source>
</evidence>
<keyword evidence="2 6" id="KW-0808">Transferase</keyword>
<proteinExistence type="inferred from homology"/>
<dbReference type="InterPro" id="IPR002376">
    <property type="entry name" value="Formyl_transf_N"/>
</dbReference>
<feature type="binding site" evidence="6">
    <location>
        <position position="69"/>
    </location>
    <ligand>
        <name>(6R)-10-formyltetrahydrofolate</name>
        <dbReference type="ChEBI" id="CHEBI:195366"/>
    </ligand>
</feature>
<feature type="binding site" evidence="6">
    <location>
        <position position="117"/>
    </location>
    <ligand>
        <name>(6R)-10-formyltetrahydrofolate</name>
        <dbReference type="ChEBI" id="CHEBI:195366"/>
    </ligand>
</feature>
<comment type="similarity">
    <text evidence="4 6">Belongs to the GART family.</text>
</comment>
<sequence>MSGGLNREAEPLRIGVLLSGSGTNLAAIIDAIEDGSLNAEIVVVISSRPEAYGLVRAKEHGIATCSLNKELYADPATANEIIATELVRAGAEYVVMAGYMRKLTDEVLQAFPDKVLNLHPALLPSFMGAHAIEEAFDAGVKVTGITVHFANAEYDKGPIIAQRAVEVREDDTLESLEARIHEAEHALYPEVLRWLAAGRVTITEDRKVRISE</sequence>
<comment type="caution">
    <text evidence="6">Lacks conserved residue(s) required for the propagation of feature annotation.</text>
</comment>
<evidence type="ECO:0000256" key="4">
    <source>
        <dbReference type="ARBA" id="ARBA00038440"/>
    </source>
</evidence>
<dbReference type="NCBIfam" id="TIGR00639">
    <property type="entry name" value="PurN"/>
    <property type="match status" value="1"/>
</dbReference>
<comment type="catalytic activity">
    <reaction evidence="5 6">
        <text>N(1)-(5-phospho-beta-D-ribosyl)glycinamide + (6R)-10-formyltetrahydrofolate = N(2)-formyl-N(1)-(5-phospho-beta-D-ribosyl)glycinamide + (6S)-5,6,7,8-tetrahydrofolate + H(+)</text>
        <dbReference type="Rhea" id="RHEA:15053"/>
        <dbReference type="ChEBI" id="CHEBI:15378"/>
        <dbReference type="ChEBI" id="CHEBI:57453"/>
        <dbReference type="ChEBI" id="CHEBI:143788"/>
        <dbReference type="ChEBI" id="CHEBI:147286"/>
        <dbReference type="ChEBI" id="CHEBI:195366"/>
        <dbReference type="EC" id="2.1.2.2"/>
    </reaction>
</comment>
<feature type="binding site" evidence="6">
    <location>
        <begin position="22"/>
        <end position="24"/>
    </location>
    <ligand>
        <name>N(1)-(5-phospho-beta-D-ribosyl)glycinamide</name>
        <dbReference type="ChEBI" id="CHEBI:143788"/>
    </ligand>
</feature>
<evidence type="ECO:0000256" key="1">
    <source>
        <dbReference type="ARBA" id="ARBA00005054"/>
    </source>
</evidence>
<dbReference type="EMBL" id="AP025564">
    <property type="protein sequence ID" value="BDE95614.1"/>
    <property type="molecule type" value="Genomic_DNA"/>
</dbReference>
<evidence type="ECO:0000313" key="8">
    <source>
        <dbReference type="EMBL" id="BDE95614.1"/>
    </source>
</evidence>
<accession>A0ABM7WH96</accession>
<dbReference type="Pfam" id="PF00551">
    <property type="entry name" value="Formyl_trans_N"/>
    <property type="match status" value="1"/>
</dbReference>
<feature type="active site" description="Proton donor" evidence="6">
    <location>
        <position position="119"/>
    </location>
</feature>
<dbReference type="RefSeq" id="WP_102378785.1">
    <property type="nucleotide sequence ID" value="NZ_AP025564.1"/>
</dbReference>
<evidence type="ECO:0000313" key="9">
    <source>
        <dbReference type="Proteomes" id="UP001320544"/>
    </source>
</evidence>
<dbReference type="HAMAP" id="MF_01930">
    <property type="entry name" value="PurN"/>
    <property type="match status" value="1"/>
</dbReference>
<evidence type="ECO:0000256" key="6">
    <source>
        <dbReference type="HAMAP-Rule" id="MF_01930"/>
    </source>
</evidence>
<dbReference type="InterPro" id="IPR001555">
    <property type="entry name" value="GART_AS"/>
</dbReference>
<evidence type="ECO:0000256" key="2">
    <source>
        <dbReference type="ARBA" id="ARBA00022679"/>
    </source>
</evidence>
<dbReference type="InterPro" id="IPR036477">
    <property type="entry name" value="Formyl_transf_N_sf"/>
</dbReference>
<organism evidence="8 9">
    <name type="scientific">Raoultibacter timonensis</name>
    <dbReference type="NCBI Taxonomy" id="1907662"/>
    <lineage>
        <taxon>Bacteria</taxon>
        <taxon>Bacillati</taxon>
        <taxon>Actinomycetota</taxon>
        <taxon>Coriobacteriia</taxon>
        <taxon>Eggerthellales</taxon>
        <taxon>Eggerthellaceae</taxon>
        <taxon>Raoultibacter</taxon>
    </lineage>
</organism>
<evidence type="ECO:0000259" key="7">
    <source>
        <dbReference type="Pfam" id="PF00551"/>
    </source>
</evidence>
<dbReference type="PANTHER" id="PTHR43369:SF2">
    <property type="entry name" value="PHOSPHORIBOSYLGLYCINAMIDE FORMYLTRANSFERASE"/>
    <property type="match status" value="1"/>
</dbReference>
<comment type="function">
    <text evidence="6">Catalyzes the transfer of a formyl group from 10-formyltetrahydrofolate to 5-phospho-ribosyl-glycinamide (GAR), producing 5-phospho-ribosyl-N-formylglycinamide (FGAR) and tetrahydrofolate.</text>
</comment>
<dbReference type="EC" id="2.1.2.2" evidence="6"/>
<dbReference type="InterPro" id="IPR004607">
    <property type="entry name" value="GART"/>
</dbReference>
<evidence type="ECO:0000256" key="3">
    <source>
        <dbReference type="ARBA" id="ARBA00022755"/>
    </source>
</evidence>
<dbReference type="CDD" id="cd08645">
    <property type="entry name" value="FMT_core_GART"/>
    <property type="match status" value="1"/>
</dbReference>
<protein>
    <recommendedName>
        <fullName evidence="6">Phosphoribosylglycinamide formyltransferase</fullName>
        <ecNumber evidence="6">2.1.2.2</ecNumber>
    </recommendedName>
    <alternativeName>
        <fullName evidence="6">5'-phosphoribosylglycinamide transformylase</fullName>
    </alternativeName>
    <alternativeName>
        <fullName evidence="6">GAR transformylase</fullName>
        <shortName evidence="6">GART</shortName>
    </alternativeName>
</protein>